<feature type="domain" description="Response regulatory" evidence="3">
    <location>
        <begin position="154"/>
        <end position="270"/>
    </location>
</feature>
<evidence type="ECO:0000256" key="2">
    <source>
        <dbReference type="PROSITE-ProRule" id="PRU00169"/>
    </source>
</evidence>
<dbReference type="SUPFAM" id="SSF160246">
    <property type="entry name" value="EspE N-terminal domain-like"/>
    <property type="match status" value="1"/>
</dbReference>
<keyword evidence="1 2" id="KW-0597">Phosphoprotein</keyword>
<feature type="modified residue" description="4-aspartylphosphate" evidence="2">
    <location>
        <position position="203"/>
    </location>
</feature>
<dbReference type="InterPro" id="IPR001789">
    <property type="entry name" value="Sig_transdc_resp-reg_receiver"/>
</dbReference>
<dbReference type="InterPro" id="IPR037257">
    <property type="entry name" value="T2SS_E_N_sf"/>
</dbReference>
<dbReference type="OrthoDB" id="5394048at2"/>
<dbReference type="PANTHER" id="PTHR44591:SF25">
    <property type="entry name" value="CHEMOTAXIS TWO-COMPONENT RESPONSE REGULATOR"/>
    <property type="match status" value="1"/>
</dbReference>
<dbReference type="EMBL" id="CP009788">
    <property type="protein sequence ID" value="AJE03642.1"/>
    <property type="molecule type" value="Genomic_DNA"/>
</dbReference>
<proteinExistence type="predicted"/>
<evidence type="ECO:0000313" key="5">
    <source>
        <dbReference type="Proteomes" id="UP000057609"/>
    </source>
</evidence>
<dbReference type="STRING" id="345632.GPICK_10015"/>
<dbReference type="KEGG" id="gpi:GPICK_10015"/>
<evidence type="ECO:0000313" key="4">
    <source>
        <dbReference type="EMBL" id="AJE03642.1"/>
    </source>
</evidence>
<dbReference type="Pfam" id="PF05157">
    <property type="entry name" value="MshEN"/>
    <property type="match status" value="1"/>
</dbReference>
<dbReference type="RefSeq" id="WP_039742779.1">
    <property type="nucleotide sequence ID" value="NZ_CP009788.1"/>
</dbReference>
<name>A0A0B5BAN7_9BACT</name>
<accession>A0A0B5BAN7</accession>
<evidence type="ECO:0000259" key="3">
    <source>
        <dbReference type="PROSITE" id="PS50110"/>
    </source>
</evidence>
<dbReference type="AlphaFoldDB" id="A0A0B5BAN7"/>
<reference evidence="4 5" key="1">
    <citation type="journal article" date="2015" name="Genome Announc.">
        <title>Complete Genome of Geobacter pickeringii G13T, a Metal-Reducing Isolate from Sedimentary Kaolin Deposits.</title>
        <authorList>
            <person name="Badalamenti J.P."/>
            <person name="Bond D.R."/>
        </authorList>
    </citation>
    <scope>NUCLEOTIDE SEQUENCE [LARGE SCALE GENOMIC DNA]</scope>
    <source>
        <strain evidence="4 5">G13</strain>
    </source>
</reference>
<protein>
    <submittedName>
        <fullName evidence="4">Chemotaxis protein CheY</fullName>
    </submittedName>
</protein>
<sequence>MDAKKQLGDLLVEAGIITTKTLERALERQRGSGKRLGQVLEEMGVITGEELIDALSKQFSFRTVKGFAEYSFPADLLALVPQDMAVQRLIFPLKLKENMLALAINDPFDQETIDFLAKKNRLQVIPVLATRQELMVAIEKHYLHGKIKDTERLKVLVVEDSAPIATIIQVALLKEGYDVLVANDGVEGLKNAVTEKPDLVICDSVMPRMDGFGLLRAMRANPATAEIPLILLTSKATGEDEQRALDAGFIDFIAKPVQPIRIVTRVKRAFELIRKYR</sequence>
<dbReference type="Gene3D" id="3.40.50.2300">
    <property type="match status" value="1"/>
</dbReference>
<dbReference type="InterPro" id="IPR050595">
    <property type="entry name" value="Bact_response_regulator"/>
</dbReference>
<dbReference type="SMART" id="SM00448">
    <property type="entry name" value="REC"/>
    <property type="match status" value="1"/>
</dbReference>
<dbReference type="HOGENOM" id="CLU_982667_0_0_7"/>
<dbReference type="Pfam" id="PF00072">
    <property type="entry name" value="Response_reg"/>
    <property type="match status" value="1"/>
</dbReference>
<keyword evidence="5" id="KW-1185">Reference proteome</keyword>
<dbReference type="PANTHER" id="PTHR44591">
    <property type="entry name" value="STRESS RESPONSE REGULATOR PROTEIN 1"/>
    <property type="match status" value="1"/>
</dbReference>
<dbReference type="Proteomes" id="UP000057609">
    <property type="component" value="Chromosome"/>
</dbReference>
<evidence type="ECO:0000256" key="1">
    <source>
        <dbReference type="ARBA" id="ARBA00022553"/>
    </source>
</evidence>
<organism evidence="4 5">
    <name type="scientific">Geobacter pickeringii</name>
    <dbReference type="NCBI Taxonomy" id="345632"/>
    <lineage>
        <taxon>Bacteria</taxon>
        <taxon>Pseudomonadati</taxon>
        <taxon>Thermodesulfobacteriota</taxon>
        <taxon>Desulfuromonadia</taxon>
        <taxon>Geobacterales</taxon>
        <taxon>Geobacteraceae</taxon>
        <taxon>Geobacter</taxon>
    </lineage>
</organism>
<dbReference type="GO" id="GO:0000160">
    <property type="term" value="P:phosphorelay signal transduction system"/>
    <property type="evidence" value="ECO:0007669"/>
    <property type="project" value="InterPro"/>
</dbReference>
<dbReference type="Gene3D" id="1.10.40.70">
    <property type="match status" value="1"/>
</dbReference>
<dbReference type="PROSITE" id="PS50110">
    <property type="entry name" value="RESPONSE_REGULATORY"/>
    <property type="match status" value="1"/>
</dbReference>
<dbReference type="InterPro" id="IPR011006">
    <property type="entry name" value="CheY-like_superfamily"/>
</dbReference>
<dbReference type="InterPro" id="IPR007831">
    <property type="entry name" value="T2SS_GspE_N"/>
</dbReference>
<dbReference type="Gene3D" id="3.30.300.160">
    <property type="entry name" value="Type II secretion system, protein E, N-terminal domain"/>
    <property type="match status" value="1"/>
</dbReference>
<dbReference type="SUPFAM" id="SSF52172">
    <property type="entry name" value="CheY-like"/>
    <property type="match status" value="1"/>
</dbReference>
<gene>
    <name evidence="4" type="ORF">GPICK_10015</name>
</gene>